<feature type="chain" id="PRO_5016902134" description="Chromosome condensation regulator RCC1" evidence="2">
    <location>
        <begin position="33"/>
        <end position="758"/>
    </location>
</feature>
<evidence type="ECO:0000256" key="1">
    <source>
        <dbReference type="SAM" id="MobiDB-lite"/>
    </source>
</evidence>
<dbReference type="InterPro" id="IPR009091">
    <property type="entry name" value="RCC1/BLIP-II"/>
</dbReference>
<dbReference type="Gene3D" id="2.130.10.30">
    <property type="entry name" value="Regulator of chromosome condensation 1/beta-lactamase-inhibitor protein II"/>
    <property type="match status" value="2"/>
</dbReference>
<dbReference type="PANTHER" id="PTHR45982:SF1">
    <property type="entry name" value="REGULATOR OF CHROMOSOME CONDENSATION"/>
    <property type="match status" value="1"/>
</dbReference>
<dbReference type="Proteomes" id="UP000252530">
    <property type="component" value="Unassembled WGS sequence"/>
</dbReference>
<evidence type="ECO:0000313" key="4">
    <source>
        <dbReference type="Proteomes" id="UP000252530"/>
    </source>
</evidence>
<keyword evidence="4" id="KW-1185">Reference proteome</keyword>
<dbReference type="InterPro" id="IPR051553">
    <property type="entry name" value="Ran_GTPase-activating"/>
</dbReference>
<keyword evidence="2" id="KW-0732">Signal</keyword>
<evidence type="ECO:0000313" key="3">
    <source>
        <dbReference type="EMBL" id="RBP97464.1"/>
    </source>
</evidence>
<dbReference type="OrthoDB" id="3224847at2"/>
<gene>
    <name evidence="3" type="ORF">CRD60_06780</name>
</gene>
<protein>
    <recommendedName>
        <fullName evidence="5">Chromosome condensation regulator RCC1</fullName>
    </recommendedName>
</protein>
<dbReference type="AlphaFoldDB" id="A0A366K730"/>
<organism evidence="3 4">
    <name type="scientific">Bifidobacterium aemilianum</name>
    <dbReference type="NCBI Taxonomy" id="2493120"/>
    <lineage>
        <taxon>Bacteria</taxon>
        <taxon>Bacillati</taxon>
        <taxon>Actinomycetota</taxon>
        <taxon>Actinomycetes</taxon>
        <taxon>Bifidobacteriales</taxon>
        <taxon>Bifidobacteriaceae</taxon>
        <taxon>Bifidobacterium</taxon>
    </lineage>
</organism>
<name>A0A366K730_9BIFI</name>
<evidence type="ECO:0000256" key="2">
    <source>
        <dbReference type="SAM" id="SignalP"/>
    </source>
</evidence>
<feature type="region of interest" description="Disordered" evidence="1">
    <location>
        <begin position="93"/>
        <end position="112"/>
    </location>
</feature>
<reference evidence="3 4" key="1">
    <citation type="submission" date="2017-10" db="EMBL/GenBank/DDBJ databases">
        <title>Bifidobacterium xylocopum sp. nov. and Bifidobacterium aemilianum sp. nov., from the carpenter bee (Xylocopa violacea) digestive tract.</title>
        <authorList>
            <person name="Alberoni D."/>
            <person name="Baffoni L."/>
            <person name="Di Gioia D."/>
            <person name="Gaggia F."/>
            <person name="Biavati B."/>
        </authorList>
    </citation>
    <scope>NUCLEOTIDE SEQUENCE [LARGE SCALE GENOMIC DNA]</scope>
    <source>
        <strain evidence="3 4">XV10</strain>
    </source>
</reference>
<proteinExistence type="predicted"/>
<evidence type="ECO:0008006" key="5">
    <source>
        <dbReference type="Google" id="ProtNLM"/>
    </source>
</evidence>
<dbReference type="PANTHER" id="PTHR45982">
    <property type="entry name" value="REGULATOR OF CHROMOSOME CONDENSATION"/>
    <property type="match status" value="1"/>
</dbReference>
<comment type="caution">
    <text evidence="3">The sequence shown here is derived from an EMBL/GenBank/DDBJ whole genome shotgun (WGS) entry which is preliminary data.</text>
</comment>
<feature type="signal peptide" evidence="2">
    <location>
        <begin position="1"/>
        <end position="32"/>
    </location>
</feature>
<dbReference type="SUPFAM" id="SSF50985">
    <property type="entry name" value="RCC1/BLIP-II"/>
    <property type="match status" value="2"/>
</dbReference>
<feature type="compositionally biased region" description="Polar residues" evidence="1">
    <location>
        <begin position="93"/>
        <end position="107"/>
    </location>
</feature>
<accession>A0A366K730</accession>
<dbReference type="EMBL" id="PDCG01000006">
    <property type="protein sequence ID" value="RBP97464.1"/>
    <property type="molecule type" value="Genomic_DNA"/>
</dbReference>
<dbReference type="RefSeq" id="WP_113860528.1">
    <property type="nucleotide sequence ID" value="NZ_PDCG01000006.1"/>
</dbReference>
<sequence>MKIIRRGYGALALSAALAVAMLLPLSATNADAAYIQHKQVEIASPEEDFADGAGVKGTYALDSQIALDKGGNIWIWGYYNYCSIDNAGQGGASSPNSKNGASYTPKSTPEGPACQTWELNNRPQIIKGVNGFTSIAASAYAVMAVDKRGNLYGWGDNTQRGTNVPVSAAYPANGFTAPMVTTGGVFGLYKDGTAPPEGIPNDVNQANPNASPKTWKPIDGPDAPLPKGALATAYPDGLNTSKVISVSSNEYGFAYLKEDGTVWTTGDPSFGRRGVGKVGPAGGWTSPGAAGSLSGYPVDQQAGVAQVPTKVKFPAGTKIKELFNSYEGFHAVDSDDNVWYWGRNYQGNAGLSNSELQALSSADQSKPCWLLNTTYYEAYCYQPVQVPSLTKVVRENGASKFAEGYGFGSLLDSKNNLWVWGSANYRVGMPDAANQGGDTIWDSTPHIFSAKTDTGSRIEGTNVIDMNATYHSGQFVTGDGYVYGWGEANIGGANTPNLAPDGVTPWNSEHRPGIVWDPTTDPQHRKAIRVGGNKDAANFNLDDGSIYSWGENGGGAALGGWGYGSTKEFEVCAYGVPGCVSPKIYYTGSPRDQSGITIWPAVFVPGIQNVGKYQKVVKNAYPFQGTEVKKGDIVEYNEILTNDRTGFQNPKIRVEDTWGSKATLVKDSFVAQYSTSNSHKVNAADDPQWDVTSKFDISPTGFTTNDPNFVLDPMSTLVVRYKIQVTADSGSVGGVVKLFNLSDNSEIDSDETSNPIGK</sequence>